<accession>A0A6P0CBP8</accession>
<proteinExistence type="predicted"/>
<organism evidence="1 2">
    <name type="scientific">Sulfitobacter sediminilitoris</name>
    <dbReference type="NCBI Taxonomy" id="2698830"/>
    <lineage>
        <taxon>Bacteria</taxon>
        <taxon>Pseudomonadati</taxon>
        <taxon>Pseudomonadota</taxon>
        <taxon>Alphaproteobacteria</taxon>
        <taxon>Rhodobacterales</taxon>
        <taxon>Roseobacteraceae</taxon>
        <taxon>Sulfitobacter</taxon>
    </lineage>
</organism>
<protein>
    <submittedName>
        <fullName evidence="1">DUF2267 domain-containing protein</fullName>
    </submittedName>
</protein>
<dbReference type="EMBL" id="JAABNT010000009">
    <property type="protein sequence ID" value="NEK23629.1"/>
    <property type="molecule type" value="Genomic_DNA"/>
</dbReference>
<keyword evidence="2" id="KW-1185">Reference proteome</keyword>
<dbReference type="InterPro" id="IPR038282">
    <property type="entry name" value="DUF2267_sf"/>
</dbReference>
<sequence length="143" mass="16320">MSDQGLQVIDRAEQVAHEWVNELSERLDWSSKRSALRMMRVTLHNVRDHLLPDELAQLSAQLPLLIRGIFFEGWVPKRTPVRERSTAAFVAAIEEGLGKTPEYRGAEDIRYVFEMLNNRLSAGEIKDVRASLPEGIRSLWPAP</sequence>
<evidence type="ECO:0000313" key="2">
    <source>
        <dbReference type="Proteomes" id="UP000468591"/>
    </source>
</evidence>
<name>A0A6P0CBP8_9RHOB</name>
<reference evidence="1 2" key="1">
    <citation type="submission" date="2020-01" db="EMBL/GenBank/DDBJ databases">
        <title>Sulfitobacter sediminilitoris sp. nov., isolated from a tidal flat.</title>
        <authorList>
            <person name="Park S."/>
            <person name="Yoon J.-H."/>
        </authorList>
    </citation>
    <scope>NUCLEOTIDE SEQUENCE [LARGE SCALE GENOMIC DNA]</scope>
    <source>
        <strain evidence="1 2">JBTF-M27</strain>
    </source>
</reference>
<dbReference type="InterPro" id="IPR018727">
    <property type="entry name" value="DUF2267"/>
</dbReference>
<dbReference type="AlphaFoldDB" id="A0A6P0CBP8"/>
<dbReference type="Proteomes" id="UP000468591">
    <property type="component" value="Unassembled WGS sequence"/>
</dbReference>
<comment type="caution">
    <text evidence="1">The sequence shown here is derived from an EMBL/GenBank/DDBJ whole genome shotgun (WGS) entry which is preliminary data.</text>
</comment>
<dbReference type="Pfam" id="PF10025">
    <property type="entry name" value="DUF2267"/>
    <property type="match status" value="1"/>
</dbReference>
<dbReference type="Gene3D" id="1.10.490.110">
    <property type="entry name" value="Uncharacterized conserved protein DUF2267"/>
    <property type="match status" value="1"/>
</dbReference>
<evidence type="ECO:0000313" key="1">
    <source>
        <dbReference type="EMBL" id="NEK23629.1"/>
    </source>
</evidence>
<gene>
    <name evidence="1" type="ORF">GV827_14605</name>
</gene>
<dbReference type="RefSeq" id="WP_164354554.1">
    <property type="nucleotide sequence ID" value="NZ_JAABNT010000009.1"/>
</dbReference>